<evidence type="ECO:0000256" key="1">
    <source>
        <dbReference type="SAM" id="Phobius"/>
    </source>
</evidence>
<name>A0A6A3BWX2_HIBSY</name>
<gene>
    <name evidence="2" type="ORF">F3Y22_tig00016725pilonHSYRG00012</name>
</gene>
<reference evidence="2" key="1">
    <citation type="submission" date="2019-09" db="EMBL/GenBank/DDBJ databases">
        <title>Draft genome information of white flower Hibiscus syriacus.</title>
        <authorList>
            <person name="Kim Y.-M."/>
        </authorList>
    </citation>
    <scope>NUCLEOTIDE SEQUENCE [LARGE SCALE GENOMIC DNA]</scope>
    <source>
        <strain evidence="2">YM2019G1</strain>
    </source>
</reference>
<accession>A0A6A3BWX2</accession>
<proteinExistence type="predicted"/>
<protein>
    <submittedName>
        <fullName evidence="2">Uncharacterized protein</fullName>
    </submittedName>
</protein>
<feature type="transmembrane region" description="Helical" evidence="1">
    <location>
        <begin position="12"/>
        <end position="33"/>
    </location>
</feature>
<organism evidence="2 3">
    <name type="scientific">Hibiscus syriacus</name>
    <name type="common">Rose of Sharon</name>
    <dbReference type="NCBI Taxonomy" id="106335"/>
    <lineage>
        <taxon>Eukaryota</taxon>
        <taxon>Viridiplantae</taxon>
        <taxon>Streptophyta</taxon>
        <taxon>Embryophyta</taxon>
        <taxon>Tracheophyta</taxon>
        <taxon>Spermatophyta</taxon>
        <taxon>Magnoliopsida</taxon>
        <taxon>eudicotyledons</taxon>
        <taxon>Gunneridae</taxon>
        <taxon>Pentapetalae</taxon>
        <taxon>rosids</taxon>
        <taxon>malvids</taxon>
        <taxon>Malvales</taxon>
        <taxon>Malvaceae</taxon>
        <taxon>Malvoideae</taxon>
        <taxon>Hibiscus</taxon>
    </lineage>
</organism>
<comment type="caution">
    <text evidence="2">The sequence shown here is derived from an EMBL/GenBank/DDBJ whole genome shotgun (WGS) entry which is preliminary data.</text>
</comment>
<dbReference type="EMBL" id="VEPZ02000640">
    <property type="protein sequence ID" value="KAE8721115.1"/>
    <property type="molecule type" value="Genomic_DNA"/>
</dbReference>
<evidence type="ECO:0000313" key="2">
    <source>
        <dbReference type="EMBL" id="KAE8721115.1"/>
    </source>
</evidence>
<keyword evidence="1" id="KW-1133">Transmembrane helix</keyword>
<sequence length="63" mass="7481">MKRFVFYVMKGLRLLVQVSLLSMMILFYIPFILSGRFWEGSPDYGAARISERLKKFVHDNLNH</sequence>
<keyword evidence="1" id="KW-0472">Membrane</keyword>
<keyword evidence="1" id="KW-0812">Transmembrane</keyword>
<evidence type="ECO:0000313" key="3">
    <source>
        <dbReference type="Proteomes" id="UP000436088"/>
    </source>
</evidence>
<dbReference type="Proteomes" id="UP000436088">
    <property type="component" value="Unassembled WGS sequence"/>
</dbReference>
<dbReference type="AlphaFoldDB" id="A0A6A3BWX2"/>
<keyword evidence="3" id="KW-1185">Reference proteome</keyword>